<accession>W5LZ18</accession>
<dbReference type="Gene3D" id="3.90.640.90">
    <property type="entry name" value="Anti-proliferative protein, N-terminal domain"/>
    <property type="match status" value="1"/>
</dbReference>
<organism evidence="4 5">
    <name type="scientific">Lepisosteus oculatus</name>
    <name type="common">Spotted gar</name>
    <dbReference type="NCBI Taxonomy" id="7918"/>
    <lineage>
        <taxon>Eukaryota</taxon>
        <taxon>Metazoa</taxon>
        <taxon>Chordata</taxon>
        <taxon>Craniata</taxon>
        <taxon>Vertebrata</taxon>
        <taxon>Euteleostomi</taxon>
        <taxon>Actinopterygii</taxon>
        <taxon>Neopterygii</taxon>
        <taxon>Holostei</taxon>
        <taxon>Semionotiformes</taxon>
        <taxon>Lepisosteidae</taxon>
        <taxon>Lepisosteus</taxon>
    </lineage>
</organism>
<dbReference type="FunCoup" id="W5LZ18">
    <property type="interactions" value="684"/>
</dbReference>
<evidence type="ECO:0000313" key="4">
    <source>
        <dbReference type="Ensembl" id="ENSLOCP00000001375.1"/>
    </source>
</evidence>
<name>W5LZ18_LEPOC</name>
<dbReference type="Bgee" id="ENSLOCG00000001217">
    <property type="expression patterns" value="Expressed in ovary and 6 other cell types or tissues"/>
</dbReference>
<evidence type="ECO:0000256" key="1">
    <source>
        <dbReference type="ARBA" id="ARBA00007989"/>
    </source>
</evidence>
<dbReference type="Pfam" id="PF07742">
    <property type="entry name" value="BTG"/>
    <property type="match status" value="1"/>
</dbReference>
<dbReference type="HOGENOM" id="CLU_079660_3_1_1"/>
<reference evidence="5" key="1">
    <citation type="submission" date="2011-12" db="EMBL/GenBank/DDBJ databases">
        <title>The Draft Genome of Lepisosteus oculatus.</title>
        <authorList>
            <consortium name="The Broad Institute Genome Assembly &amp; Analysis Group"/>
            <consortium name="Computational R&amp;D Group"/>
            <consortium name="and Sequencing Platform"/>
            <person name="Di Palma F."/>
            <person name="Alfoldi J."/>
            <person name="Johnson J."/>
            <person name="Berlin A."/>
            <person name="Gnerre S."/>
            <person name="Jaffe D."/>
            <person name="MacCallum I."/>
            <person name="Young S."/>
            <person name="Walker B.J."/>
            <person name="Lander E.S."/>
            <person name="Lindblad-Toh K."/>
        </authorList>
    </citation>
    <scope>NUCLEOTIDE SEQUENCE [LARGE SCALE GENOMIC DNA]</scope>
</reference>
<comment type="similarity">
    <text evidence="1">Belongs to the BTG family.</text>
</comment>
<evidence type="ECO:0000313" key="5">
    <source>
        <dbReference type="Proteomes" id="UP000018468"/>
    </source>
</evidence>
<dbReference type="eggNOG" id="KOG4006">
    <property type="taxonomic scope" value="Eukaryota"/>
</dbReference>
<dbReference type="PANTHER" id="PTHR22978:SF5">
    <property type="entry name" value="PROTEIN BTG4"/>
    <property type="match status" value="1"/>
</dbReference>
<feature type="compositionally biased region" description="Polar residues" evidence="2">
    <location>
        <begin position="90"/>
        <end position="104"/>
    </location>
</feature>
<feature type="domain" description="Anti-proliferative protein" evidence="3">
    <location>
        <begin position="19"/>
        <end position="38"/>
    </location>
</feature>
<dbReference type="OMA" id="HTIARFD"/>
<evidence type="ECO:0000259" key="3">
    <source>
        <dbReference type="PROSITE" id="PS01203"/>
    </source>
</evidence>
<dbReference type="InterPro" id="IPR036054">
    <property type="entry name" value="BTG-like_sf"/>
</dbReference>
<reference evidence="4" key="2">
    <citation type="submission" date="2025-08" db="UniProtKB">
        <authorList>
            <consortium name="Ensembl"/>
        </authorList>
    </citation>
    <scope>IDENTIFICATION</scope>
</reference>
<proteinExistence type="inferred from homology"/>
<dbReference type="Ensembl" id="ENSLOCT00000001380.1">
    <property type="protein sequence ID" value="ENSLOCP00000001375.1"/>
    <property type="gene ID" value="ENSLOCG00000001217.1"/>
</dbReference>
<evidence type="ECO:0000256" key="2">
    <source>
        <dbReference type="SAM" id="MobiDB-lite"/>
    </source>
</evidence>
<dbReference type="AlphaFoldDB" id="W5LZ18"/>
<dbReference type="GeneTree" id="ENSGT00950000182952"/>
<dbReference type="EMBL" id="AHAT01024002">
    <property type="status" value="NOT_ANNOTATED_CDS"/>
    <property type="molecule type" value="Genomic_DNA"/>
</dbReference>
<dbReference type="PANTHER" id="PTHR22978">
    <property type="entry name" value="B-CELL TRANSLOCATION GENE"/>
    <property type="match status" value="1"/>
</dbReference>
<feature type="region of interest" description="Disordered" evidence="2">
    <location>
        <begin position="68"/>
        <end position="163"/>
    </location>
</feature>
<dbReference type="InterPro" id="IPR002087">
    <property type="entry name" value="Anti_prolifrtn"/>
</dbReference>
<sequence>PLLERACQQSDVDYEELGLPREMTVWVDPGEVSCRYGEKNEPISVAVLKGQGENQQLSQRINSAVERATSDYYSGTSSDEEGTSSTGVSQPKTIPTVSNPNSIYQAGDFGPPPAQPWAPYPKRKAYQGDGYYPPHKAHKSYRPSSGFSGPRVDRYHWVSKNRS</sequence>
<keyword evidence="5" id="KW-1185">Reference proteome</keyword>
<dbReference type="InterPro" id="IPR033332">
    <property type="entry name" value="BTG"/>
</dbReference>
<dbReference type="Proteomes" id="UP000018468">
    <property type="component" value="Linkage group LG26"/>
</dbReference>
<protein>
    <submittedName>
        <fullName evidence="4">B-cell translocation gene 4</fullName>
    </submittedName>
</protein>
<feature type="compositionally biased region" description="Pro residues" evidence="2">
    <location>
        <begin position="110"/>
        <end position="119"/>
    </location>
</feature>
<reference evidence="4" key="3">
    <citation type="submission" date="2025-09" db="UniProtKB">
        <authorList>
            <consortium name="Ensembl"/>
        </authorList>
    </citation>
    <scope>IDENTIFICATION</scope>
</reference>
<dbReference type="InParanoid" id="W5LZ18"/>
<dbReference type="SUPFAM" id="SSF160696">
    <property type="entry name" value="BTG domain-like"/>
    <property type="match status" value="1"/>
</dbReference>
<dbReference type="PROSITE" id="PS01203">
    <property type="entry name" value="BTG_2"/>
    <property type="match status" value="1"/>
</dbReference>
<dbReference type="STRING" id="7918.ENSLOCP00000001375"/>